<organism evidence="1 2">
    <name type="scientific">Gordonia phage GRU3</name>
    <dbReference type="NCBI Taxonomy" id="1647473"/>
    <lineage>
        <taxon>Viruses</taxon>
        <taxon>Duplodnaviria</taxon>
        <taxon>Heunggongvirae</taxon>
        <taxon>Uroviricota</taxon>
        <taxon>Caudoviricetes</taxon>
        <taxon>Grutrevirus</taxon>
        <taxon>Grutrevirus GRU3</taxon>
    </lineage>
</organism>
<gene>
    <name evidence="1" type="ORF">GRU3_14</name>
</gene>
<dbReference type="EMBL" id="KR053197">
    <property type="protein sequence ID" value="AKJ72263.1"/>
    <property type="molecule type" value="Genomic_DNA"/>
</dbReference>
<proteinExistence type="predicted"/>
<dbReference type="OrthoDB" id="27599at10239"/>
<sequence length="201" mass="21004">MPAQTPVYHLPYPVSTDPVRDGATAIQRLAEEIERQMAAIEFPPPDPAATPADTVRIVRTSAQSISSGNDTTVIWQAAEYDSRPSGLAQWTSTGFVCRVAGIYNVTAVWPWAANGTGRRNMKLLLNGTSGTANGIIGDAIPASAWENITSVSDQIALNVGDTLRMVVAQDSGGNLNGGKGASATTGIVGSLALTWLRAIPA</sequence>
<evidence type="ECO:0000313" key="1">
    <source>
        <dbReference type="EMBL" id="AKJ72263.1"/>
    </source>
</evidence>
<evidence type="ECO:0000313" key="2">
    <source>
        <dbReference type="Proteomes" id="UP000207608"/>
    </source>
</evidence>
<reference evidence="1 2" key="1">
    <citation type="journal article" date="2015" name="PLoS ONE">
        <title>Lysis to Kill: Evaluation of the Lytic Abilities, and Genomics of Nine Bacteriophages Infective for Gordonia spp. and Their Potential Use in Activated Sludge Foam Biocontrol.</title>
        <authorList>
            <person name="Dyson Z.A."/>
            <person name="Tucci J."/>
            <person name="Seviour R.J."/>
            <person name="Petrovski S."/>
        </authorList>
    </citation>
    <scope>NUCLEOTIDE SEQUENCE [LARGE SCALE GENOMIC DNA]</scope>
</reference>
<protein>
    <submittedName>
        <fullName evidence="1">Uncharacterized protein</fullName>
    </submittedName>
</protein>
<dbReference type="RefSeq" id="YP_009276107.1">
    <property type="nucleotide sequence ID" value="NC_030935.1"/>
</dbReference>
<keyword evidence="2" id="KW-1185">Reference proteome</keyword>
<accession>A0A0K0N684</accession>
<dbReference type="KEGG" id="vg:28802572"/>
<name>A0A0K0N684_9CAUD</name>
<dbReference type="GeneID" id="28802572"/>
<dbReference type="Proteomes" id="UP000207608">
    <property type="component" value="Segment"/>
</dbReference>